<accession>A0ABV1GLX0</accession>
<name>A0ABV1GLX0_9FIRM</name>
<feature type="domain" description="GFO/IDH/MocA-like oxidoreductase" evidence="2">
    <location>
        <begin position="158"/>
        <end position="279"/>
    </location>
</feature>
<dbReference type="EMBL" id="JBBMES010000003">
    <property type="protein sequence ID" value="MEQ2534329.1"/>
    <property type="molecule type" value="Genomic_DNA"/>
</dbReference>
<feature type="domain" description="Gfo/Idh/MocA-like oxidoreductase N-terminal" evidence="1">
    <location>
        <begin position="18"/>
        <end position="139"/>
    </location>
</feature>
<dbReference type="InterPro" id="IPR055170">
    <property type="entry name" value="GFO_IDH_MocA-like_dom"/>
</dbReference>
<protein>
    <submittedName>
        <fullName evidence="3">Gfo/Idh/MocA family oxidoreductase</fullName>
    </submittedName>
</protein>
<dbReference type="InterPro" id="IPR036291">
    <property type="entry name" value="NAD(P)-bd_dom_sf"/>
</dbReference>
<comment type="caution">
    <text evidence="3">The sequence shown here is derived from an EMBL/GenBank/DDBJ whole genome shotgun (WGS) entry which is preliminary data.</text>
</comment>
<evidence type="ECO:0000259" key="1">
    <source>
        <dbReference type="Pfam" id="PF01408"/>
    </source>
</evidence>
<sequence length="399" mass="45498">MKCLEENKKTGYRKAVNMKVGIIGMGNMGAKYALMIAKGDVKGMELAAITRVTDERWDMIRQYVSPELMKFNSGDDMYAAIDDNSLSVDAVIIVTPHYSHEELVKKAFERGISVLCDKPAGVYSRQARSMWEAYQSAKKSCPKLQYGFIFHQRTFPVYRKIKEIIDNKTYGNIKRVNWVITDWYRPDAYYESGKWRATWKYDGGGTLLNQCPHNLDLLSWICGNPSDVAGFCSEGKYHPIEVEDDVTAYMEWENGASGVFIASTGEAPGVNRLEISLDNALLVCDKGQLRVCELDKPEIEYRRGNGDLFARPKYEWKDIKTEPNDGAYEKLLTEYAAGRCVANGDEAINSLYLSNAIYLSSWKNRKVALPVSGSRYELMFEKQFEKELEKKINKAIRRK</sequence>
<dbReference type="Gene3D" id="3.30.360.10">
    <property type="entry name" value="Dihydrodipicolinate Reductase, domain 2"/>
    <property type="match status" value="1"/>
</dbReference>
<dbReference type="SUPFAM" id="SSF51735">
    <property type="entry name" value="NAD(P)-binding Rossmann-fold domains"/>
    <property type="match status" value="1"/>
</dbReference>
<dbReference type="InterPro" id="IPR000683">
    <property type="entry name" value="Gfo/Idh/MocA-like_OxRdtase_N"/>
</dbReference>
<dbReference type="Pfam" id="PF01408">
    <property type="entry name" value="GFO_IDH_MocA"/>
    <property type="match status" value="1"/>
</dbReference>
<dbReference type="SUPFAM" id="SSF55347">
    <property type="entry name" value="Glyceraldehyde-3-phosphate dehydrogenase-like, C-terminal domain"/>
    <property type="match status" value="1"/>
</dbReference>
<dbReference type="PANTHER" id="PTHR43249">
    <property type="entry name" value="UDP-N-ACETYL-2-AMINO-2-DEOXY-D-GLUCURONATE OXIDASE"/>
    <property type="match status" value="1"/>
</dbReference>
<evidence type="ECO:0000259" key="2">
    <source>
        <dbReference type="Pfam" id="PF22725"/>
    </source>
</evidence>
<dbReference type="PANTHER" id="PTHR43249:SF1">
    <property type="entry name" value="D-GLUCOSIDE 3-DEHYDROGENASE"/>
    <property type="match status" value="1"/>
</dbReference>
<dbReference type="InterPro" id="IPR052515">
    <property type="entry name" value="Gfo/Idh/MocA_Oxidoreductase"/>
</dbReference>
<proteinExistence type="predicted"/>
<organism evidence="3 4">
    <name type="scientific">Lachnospira intestinalis</name>
    <dbReference type="NCBI Taxonomy" id="3133158"/>
    <lineage>
        <taxon>Bacteria</taxon>
        <taxon>Bacillati</taxon>
        <taxon>Bacillota</taxon>
        <taxon>Clostridia</taxon>
        <taxon>Lachnospirales</taxon>
        <taxon>Lachnospiraceae</taxon>
        <taxon>Lachnospira</taxon>
    </lineage>
</organism>
<keyword evidence="4" id="KW-1185">Reference proteome</keyword>
<dbReference type="Gene3D" id="3.40.50.720">
    <property type="entry name" value="NAD(P)-binding Rossmann-like Domain"/>
    <property type="match status" value="1"/>
</dbReference>
<reference evidence="3 4" key="1">
    <citation type="submission" date="2024-03" db="EMBL/GenBank/DDBJ databases">
        <title>Human intestinal bacterial collection.</title>
        <authorList>
            <person name="Pauvert C."/>
            <person name="Hitch T.C.A."/>
            <person name="Clavel T."/>
        </authorList>
    </citation>
    <scope>NUCLEOTIDE SEQUENCE [LARGE SCALE GENOMIC DNA]</scope>
    <source>
        <strain evidence="3 4">CLA-JM-H10</strain>
    </source>
</reference>
<evidence type="ECO:0000313" key="4">
    <source>
        <dbReference type="Proteomes" id="UP001480973"/>
    </source>
</evidence>
<evidence type="ECO:0000313" key="3">
    <source>
        <dbReference type="EMBL" id="MEQ2534329.1"/>
    </source>
</evidence>
<dbReference type="Proteomes" id="UP001480973">
    <property type="component" value="Unassembled WGS sequence"/>
</dbReference>
<dbReference type="Pfam" id="PF22725">
    <property type="entry name" value="GFO_IDH_MocA_C3"/>
    <property type="match status" value="1"/>
</dbReference>
<gene>
    <name evidence="3" type="ORF">WMO38_04300</name>
</gene>